<dbReference type="Pfam" id="PF07505">
    <property type="entry name" value="DUF5131"/>
    <property type="match status" value="1"/>
</dbReference>
<dbReference type="OrthoDB" id="9787478at2"/>
<reference evidence="1 2" key="1">
    <citation type="submission" date="2019-08" db="EMBL/GenBank/DDBJ databases">
        <title>Deep-cultivation of Planctomycetes and their phenomic and genomic characterization uncovers novel biology.</title>
        <authorList>
            <person name="Wiegand S."/>
            <person name="Jogler M."/>
            <person name="Boedeker C."/>
            <person name="Pinto D."/>
            <person name="Vollmers J."/>
            <person name="Rivas-Marin E."/>
            <person name="Kohn T."/>
            <person name="Peeters S.H."/>
            <person name="Heuer A."/>
            <person name="Rast P."/>
            <person name="Oberbeckmann S."/>
            <person name="Bunk B."/>
            <person name="Jeske O."/>
            <person name="Meyerdierks A."/>
            <person name="Storesund J.E."/>
            <person name="Kallscheuer N."/>
            <person name="Luecker S."/>
            <person name="Lage O.M."/>
            <person name="Pohl T."/>
            <person name="Merkel B.J."/>
            <person name="Hornburger P."/>
            <person name="Mueller R.-W."/>
            <person name="Bruemmer F."/>
            <person name="Labrenz M."/>
            <person name="Spormann A.M."/>
            <person name="Op den Camp H."/>
            <person name="Overmann J."/>
            <person name="Amann R."/>
            <person name="Jetten M.S.M."/>
            <person name="Mascher T."/>
            <person name="Medema M.H."/>
            <person name="Devos D.P."/>
            <person name="Kaster A.-K."/>
            <person name="Ovreas L."/>
            <person name="Rohde M."/>
            <person name="Galperin M.Y."/>
            <person name="Jogler C."/>
        </authorList>
    </citation>
    <scope>NUCLEOTIDE SEQUENCE [LARGE SCALE GENOMIC DNA]</scope>
    <source>
        <strain evidence="1 2">Pr1d</strain>
    </source>
</reference>
<proteinExistence type="predicted"/>
<dbReference type="RefSeq" id="WP_148074601.1">
    <property type="nucleotide sequence ID" value="NZ_CP042913.1"/>
</dbReference>
<dbReference type="Proteomes" id="UP000323917">
    <property type="component" value="Chromosome"/>
</dbReference>
<keyword evidence="2" id="KW-1185">Reference proteome</keyword>
<protein>
    <submittedName>
        <fullName evidence="1">Phage protein Gp37/Gp68</fullName>
    </submittedName>
</protein>
<evidence type="ECO:0000313" key="2">
    <source>
        <dbReference type="Proteomes" id="UP000323917"/>
    </source>
</evidence>
<dbReference type="InterPro" id="IPR011101">
    <property type="entry name" value="DUF5131"/>
</dbReference>
<accession>A0A5B9QF33</accession>
<dbReference type="EMBL" id="CP042913">
    <property type="protein sequence ID" value="QEG36225.1"/>
    <property type="molecule type" value="Genomic_DNA"/>
</dbReference>
<dbReference type="AlphaFoldDB" id="A0A5B9QF33"/>
<sequence length="249" mass="28809">MAEKSGIGWTHHTFNPWWGCEKVSEECRYCYIGAIMKRAGIKHPFAGPRRTKTWEIPLRWNRKAQDASIRRRVFTCSMSDFFHAEADAWRRDIWKLIRECEALDWLILTKRSERITECLPADWGMAGYSNVWLGVTCGHPQSYYRIADLLKIPARVKFISAEPLLGSLDLHHYLSGIDWVITGCEQAAKGTRRPMDLGWVRDINQQCLETNTAHYFKQYYDQERGTPLTNGLIDGVVCQNFPPPTIVEV</sequence>
<organism evidence="1 2">
    <name type="scientific">Bythopirellula goksoeyrii</name>
    <dbReference type="NCBI Taxonomy" id="1400387"/>
    <lineage>
        <taxon>Bacteria</taxon>
        <taxon>Pseudomonadati</taxon>
        <taxon>Planctomycetota</taxon>
        <taxon>Planctomycetia</taxon>
        <taxon>Pirellulales</taxon>
        <taxon>Lacipirellulaceae</taxon>
        <taxon>Bythopirellula</taxon>
    </lineage>
</organism>
<dbReference type="KEGG" id="bgok:Pr1d_35370"/>
<evidence type="ECO:0000313" key="1">
    <source>
        <dbReference type="EMBL" id="QEG36225.1"/>
    </source>
</evidence>
<gene>
    <name evidence="1" type="ORF">Pr1d_35370</name>
</gene>
<name>A0A5B9QF33_9BACT</name>